<dbReference type="Pfam" id="PF21445">
    <property type="entry name" value="ADDB_N"/>
    <property type="match status" value="1"/>
</dbReference>
<dbReference type="GO" id="GO:0005524">
    <property type="term" value="F:ATP binding"/>
    <property type="evidence" value="ECO:0007669"/>
    <property type="project" value="UniProtKB-KW"/>
</dbReference>
<gene>
    <name evidence="12" type="ORF">FD02_GL001149</name>
</gene>
<keyword evidence="3" id="KW-0227">DNA damage</keyword>
<dbReference type="GO" id="GO:0003677">
    <property type="term" value="F:DNA binding"/>
    <property type="evidence" value="ECO:0007669"/>
    <property type="project" value="UniProtKB-KW"/>
</dbReference>
<dbReference type="Proteomes" id="UP000051804">
    <property type="component" value="Unassembled WGS sequence"/>
</dbReference>
<dbReference type="InterPro" id="IPR038726">
    <property type="entry name" value="PDDEXK_AddAB-type"/>
</dbReference>
<keyword evidence="4" id="KW-0378">Hydrolase</keyword>
<keyword evidence="9" id="KW-0234">DNA repair</keyword>
<accession>A0A0R1JQA0</accession>
<dbReference type="GO" id="GO:0006281">
    <property type="term" value="P:DNA repair"/>
    <property type="evidence" value="ECO:0007669"/>
    <property type="project" value="UniProtKB-KW"/>
</dbReference>
<evidence type="ECO:0000256" key="6">
    <source>
        <dbReference type="ARBA" id="ARBA00022839"/>
    </source>
</evidence>
<evidence type="ECO:0000256" key="4">
    <source>
        <dbReference type="ARBA" id="ARBA00022801"/>
    </source>
</evidence>
<evidence type="ECO:0000256" key="3">
    <source>
        <dbReference type="ARBA" id="ARBA00022763"/>
    </source>
</evidence>
<dbReference type="Gene3D" id="3.40.50.300">
    <property type="entry name" value="P-loop containing nucleotide triphosphate hydrolases"/>
    <property type="match status" value="3"/>
</dbReference>
<keyword evidence="2" id="KW-0547">Nucleotide-binding</keyword>
<keyword evidence="7" id="KW-0067">ATP-binding</keyword>
<dbReference type="AlphaFoldDB" id="A0A0R1JQA0"/>
<evidence type="ECO:0000259" key="10">
    <source>
        <dbReference type="Pfam" id="PF12705"/>
    </source>
</evidence>
<keyword evidence="1" id="KW-0540">Nuclease</keyword>
<dbReference type="PANTHER" id="PTHR30591:SF1">
    <property type="entry name" value="RECBCD ENZYME SUBUNIT RECC"/>
    <property type="match status" value="1"/>
</dbReference>
<evidence type="ECO:0000256" key="7">
    <source>
        <dbReference type="ARBA" id="ARBA00022840"/>
    </source>
</evidence>
<dbReference type="STRING" id="1291734.FD02_GL001149"/>
<evidence type="ECO:0000313" key="12">
    <source>
        <dbReference type="EMBL" id="KRK73291.1"/>
    </source>
</evidence>
<dbReference type="GO" id="GO:0004386">
    <property type="term" value="F:helicase activity"/>
    <property type="evidence" value="ECO:0007669"/>
    <property type="project" value="UniProtKB-KW"/>
</dbReference>
<dbReference type="PATRIC" id="fig|1291734.4.peg.1179"/>
<evidence type="ECO:0000256" key="1">
    <source>
        <dbReference type="ARBA" id="ARBA00022722"/>
    </source>
</evidence>
<dbReference type="Pfam" id="PF12705">
    <property type="entry name" value="PDDEXK_1"/>
    <property type="match status" value="1"/>
</dbReference>
<keyword evidence="8" id="KW-0238">DNA-binding</keyword>
<evidence type="ECO:0000256" key="2">
    <source>
        <dbReference type="ARBA" id="ARBA00022741"/>
    </source>
</evidence>
<dbReference type="OrthoDB" id="9758506at2"/>
<dbReference type="SUPFAM" id="SSF52540">
    <property type="entry name" value="P-loop containing nucleoside triphosphate hydrolases"/>
    <property type="match status" value="1"/>
</dbReference>
<organism evidence="12 13">
    <name type="scientific">Lacticaseibacillus nasuensis JCM 17158</name>
    <dbReference type="NCBI Taxonomy" id="1291734"/>
    <lineage>
        <taxon>Bacteria</taxon>
        <taxon>Bacillati</taxon>
        <taxon>Bacillota</taxon>
        <taxon>Bacilli</taxon>
        <taxon>Lactobacillales</taxon>
        <taxon>Lactobacillaceae</taxon>
        <taxon>Lacticaseibacillus</taxon>
    </lineage>
</organism>
<dbReference type="InterPro" id="IPR011604">
    <property type="entry name" value="PDDEXK-like_dom_sf"/>
</dbReference>
<evidence type="ECO:0000313" key="13">
    <source>
        <dbReference type="Proteomes" id="UP000051804"/>
    </source>
</evidence>
<proteinExistence type="predicted"/>
<keyword evidence="6" id="KW-0269">Exonuclease</keyword>
<sequence length="1177" mass="127259">MSLQFVLGPASADHQAALATAVHATLQADPQAQVFYLVPNHVKFEAEVALLQALRALDAAADAGEYAQSAVQVLSFTRLAWFFLKNDPVYQQPRLDAAANTMLVAKLLQAHQSELRAYAGEVSHPGFISALARQLLELQLGRISATDLSQLVATMPASDHQQAKFADLAILLGAYEQAVGPYVTTASLLVALSAKLATSDLTHTYIYLNHFNELAAGELQLVQTMLSHAAKVTVALTLDQPATTVPEPPALFLPAAKLYHRLVQTAQEAGVAVLPDQFAEARELTSGVQAVEDFFIADTQGTPRPAVPNPTGLTLAKAADPYTELRTVAQRIQAAVHAGAQYKDFLVLARRLTPYQDIIAPVFAEYNIPIFTDLERPMQQHPLVNLIDSLFAVFQHHYQYQDVMRLLRTELLVPAEMPIAEFRAAVDVTDNHLLRTGLTGSRWLDGQAWVYFQRRGVDPDDLDASVTPADGATAQINQVREFVAATLPPLQADWQAATTGQEAAAALYHWLQTSGVATQLTAWQERATKAGDLTGAAGVAQAWQVLMDLLDDYVTTLGSDPFDLAQFQQLLAAGFAGATYTQIPSTLDQVVVSETGLVRLPKFKHLFLIGATSAAMPAVPDDTGVLTAADRDRLAASLTAGQYLPQQGAAVALGDPFLNYVGLLSADKTVTMSYPVYGESKNAASPYLTGLATRTECALESWQGVTPTTPVADMAGTARSLLADFVRVASAAKAAHTAVPLDWQHALATIRQAPAWHALAIRLAASLDYTNAVGRLAPELATALYGQHLAVSVSRLETYNRNPFEYFLKYGLRLQVRPEFELTPADSGSLYHAVMDQYLRDLAKQGRDLTAVTPAEIADAVAALVTAQSAQPGYEILTSSNSMQFTMAQMTAMLTQVFTILREQQSRSTFRPRRTELLFGQIGQQHGLAPLVLPVGPHQSVTLRGKIDRLDTATVANQTYYLVVDYKSSARQFKPEEAYAGVALQMLTYLDAVGNAEPAGQPAGALYFHLYRPTVPYQPAAAAAAAAFKAYKMVGLLVLPAEEAEAQALALAFDAALAHGGTSPMVPIGLKQNGDFAATTKAITPKQLAWWLNHNRHSIVRAARGILAGTIDLAPIQFKQEATTITNSDYQTIMTFDPATGFDRYRRVAPMSPEALMQHLKEEATDDPIYPEPTSGD</sequence>
<keyword evidence="5" id="KW-0347">Helicase</keyword>
<dbReference type="InterPro" id="IPR049035">
    <property type="entry name" value="ADDB_N"/>
</dbReference>
<keyword evidence="13" id="KW-1185">Reference proteome</keyword>
<dbReference type="InterPro" id="IPR027417">
    <property type="entry name" value="P-loop_NTPase"/>
</dbReference>
<feature type="domain" description="PD-(D/E)XK endonuclease-like" evidence="10">
    <location>
        <begin position="791"/>
        <end position="1040"/>
    </location>
</feature>
<dbReference type="Gene3D" id="3.90.320.10">
    <property type="match status" value="1"/>
</dbReference>
<dbReference type="RefSeq" id="WP_056950549.1">
    <property type="nucleotide sequence ID" value="NZ_AZDJ01000013.1"/>
</dbReference>
<evidence type="ECO:0000259" key="11">
    <source>
        <dbReference type="Pfam" id="PF21445"/>
    </source>
</evidence>
<protein>
    <submittedName>
        <fullName evidence="12">ATP-dependent nuclease, subunit B</fullName>
    </submittedName>
</protein>
<evidence type="ECO:0000256" key="5">
    <source>
        <dbReference type="ARBA" id="ARBA00022806"/>
    </source>
</evidence>
<feature type="domain" description="ATP-dependent helicase/deoxyribonuclease subunit B N-terminal" evidence="11">
    <location>
        <begin position="5"/>
        <end position="282"/>
    </location>
</feature>
<evidence type="ECO:0000256" key="9">
    <source>
        <dbReference type="ARBA" id="ARBA00023204"/>
    </source>
</evidence>
<evidence type="ECO:0000256" key="8">
    <source>
        <dbReference type="ARBA" id="ARBA00023125"/>
    </source>
</evidence>
<dbReference type="EMBL" id="AZDJ01000013">
    <property type="protein sequence ID" value="KRK73291.1"/>
    <property type="molecule type" value="Genomic_DNA"/>
</dbReference>
<dbReference type="PANTHER" id="PTHR30591">
    <property type="entry name" value="RECBCD ENZYME SUBUNIT RECC"/>
    <property type="match status" value="1"/>
</dbReference>
<dbReference type="GO" id="GO:0006310">
    <property type="term" value="P:DNA recombination"/>
    <property type="evidence" value="ECO:0007669"/>
    <property type="project" value="TreeGrafter"/>
</dbReference>
<dbReference type="GO" id="GO:0004527">
    <property type="term" value="F:exonuclease activity"/>
    <property type="evidence" value="ECO:0007669"/>
    <property type="project" value="UniProtKB-KW"/>
</dbReference>
<reference evidence="12 13" key="1">
    <citation type="journal article" date="2015" name="Genome Announc.">
        <title>Expanding the biotechnology potential of lactobacilli through comparative genomics of 213 strains and associated genera.</title>
        <authorList>
            <person name="Sun Z."/>
            <person name="Harris H.M."/>
            <person name="McCann A."/>
            <person name="Guo C."/>
            <person name="Argimon S."/>
            <person name="Zhang W."/>
            <person name="Yang X."/>
            <person name="Jeffery I.B."/>
            <person name="Cooney J.C."/>
            <person name="Kagawa T.F."/>
            <person name="Liu W."/>
            <person name="Song Y."/>
            <person name="Salvetti E."/>
            <person name="Wrobel A."/>
            <person name="Rasinkangas P."/>
            <person name="Parkhill J."/>
            <person name="Rea M.C."/>
            <person name="O'Sullivan O."/>
            <person name="Ritari J."/>
            <person name="Douillard F.P."/>
            <person name="Paul Ross R."/>
            <person name="Yang R."/>
            <person name="Briner A.E."/>
            <person name="Felis G.E."/>
            <person name="de Vos W.M."/>
            <person name="Barrangou R."/>
            <person name="Klaenhammer T.R."/>
            <person name="Caufield P.W."/>
            <person name="Cui Y."/>
            <person name="Zhang H."/>
            <person name="O'Toole P.W."/>
        </authorList>
    </citation>
    <scope>NUCLEOTIDE SEQUENCE [LARGE SCALE GENOMIC DNA]</scope>
    <source>
        <strain evidence="12 13">JCM 17158</strain>
    </source>
</reference>
<comment type="caution">
    <text evidence="12">The sequence shown here is derived from an EMBL/GenBank/DDBJ whole genome shotgun (WGS) entry which is preliminary data.</text>
</comment>
<name>A0A0R1JQA0_9LACO</name>